<gene>
    <name evidence="1" type="ORF">F0Q45_13820</name>
</gene>
<dbReference type="RefSeq" id="WP_149654478.1">
    <property type="nucleotide sequence ID" value="NZ_VTZN01000078.1"/>
</dbReference>
<proteinExistence type="predicted"/>
<protein>
    <submittedName>
        <fullName evidence="1">AAA family ATPase</fullName>
    </submittedName>
</protein>
<reference evidence="1 2" key="1">
    <citation type="submission" date="2019-09" db="EMBL/GenBank/DDBJ databases">
        <title>Report of infection by Mycobacterium simiae a patient suffering from pulmonary tuberculosis.</title>
        <authorList>
            <person name="Mohanty P.S."/>
            <person name="Bansal A.K."/>
            <person name="Singh H."/>
            <person name="Sharma S."/>
            <person name="Patil S.A."/>
            <person name="Upadhaya P."/>
            <person name="Singh P.K."/>
            <person name="Kumar D."/>
            <person name="Kumar S."/>
            <person name="Singh R.K."/>
            <person name="Chaudhary B."/>
        </authorList>
    </citation>
    <scope>NUCLEOTIDE SEQUENCE [LARGE SCALE GENOMIC DNA]</scope>
    <source>
        <strain evidence="1 2">JAL-560-SIM</strain>
    </source>
</reference>
<keyword evidence="2" id="KW-1185">Reference proteome</keyword>
<evidence type="ECO:0000313" key="2">
    <source>
        <dbReference type="Proteomes" id="UP000324701"/>
    </source>
</evidence>
<dbReference type="Proteomes" id="UP000324701">
    <property type="component" value="Unassembled WGS sequence"/>
</dbReference>
<dbReference type="EMBL" id="VTZN01000078">
    <property type="protein sequence ID" value="KAA1249693.1"/>
    <property type="molecule type" value="Genomic_DNA"/>
</dbReference>
<dbReference type="PANTHER" id="PTHR39206">
    <property type="entry name" value="SLL8004 PROTEIN"/>
    <property type="match status" value="1"/>
</dbReference>
<name>A0A5B1BQQ7_MYCSI</name>
<organism evidence="1 2">
    <name type="scientific">Mycobacterium simiae</name>
    <name type="common">Mycobacterium habana</name>
    <dbReference type="NCBI Taxonomy" id="1784"/>
    <lineage>
        <taxon>Bacteria</taxon>
        <taxon>Bacillati</taxon>
        <taxon>Actinomycetota</taxon>
        <taxon>Actinomycetes</taxon>
        <taxon>Mycobacteriales</taxon>
        <taxon>Mycobacteriaceae</taxon>
        <taxon>Mycobacterium</taxon>
        <taxon>Mycobacterium simiae complex</taxon>
    </lineage>
</organism>
<comment type="caution">
    <text evidence="1">The sequence shown here is derived from an EMBL/GenBank/DDBJ whole genome shotgun (WGS) entry which is preliminary data.</text>
</comment>
<dbReference type="InterPro" id="IPR027417">
    <property type="entry name" value="P-loop_NTPase"/>
</dbReference>
<dbReference type="SUPFAM" id="SSF52540">
    <property type="entry name" value="P-loop containing nucleoside triphosphate hydrolases"/>
    <property type="match status" value="1"/>
</dbReference>
<accession>A0A5B1BQQ7</accession>
<evidence type="ECO:0000313" key="1">
    <source>
        <dbReference type="EMBL" id="KAA1249693.1"/>
    </source>
</evidence>
<sequence>MTSRLYVLAGVNGAGKSSIGGAMFRAAGAEYYNPDEAARRLITANPGLDQTTANAAAWRQGKRLLERAINERLDLAFETTLGGSTMPRLLTEAASEGIEVRVWYVGLDSPEAHIERVRRRVDSGGHDIPEADIRRRWRHSRLNLVQLLPVLTELRMYDNSQDADPAEGKAPRLVLVLHIVRGQIVGPPDLSSTPRWAKPIVATALELHG</sequence>
<dbReference type="PANTHER" id="PTHR39206:SF1">
    <property type="entry name" value="SLL8004 PROTEIN"/>
    <property type="match status" value="1"/>
</dbReference>
<dbReference type="Pfam" id="PF13671">
    <property type="entry name" value="AAA_33"/>
    <property type="match status" value="1"/>
</dbReference>
<dbReference type="AlphaFoldDB" id="A0A5B1BQQ7"/>
<dbReference type="OrthoDB" id="9791543at2"/>
<dbReference type="Gene3D" id="3.40.50.300">
    <property type="entry name" value="P-loop containing nucleotide triphosphate hydrolases"/>
    <property type="match status" value="1"/>
</dbReference>